<name>A0A3R7C5H0_APHAT</name>
<dbReference type="InterPro" id="IPR000834">
    <property type="entry name" value="Peptidase_M14"/>
</dbReference>
<dbReference type="GO" id="GO:0008270">
    <property type="term" value="F:zinc ion binding"/>
    <property type="evidence" value="ECO:0007669"/>
    <property type="project" value="InterPro"/>
</dbReference>
<keyword evidence="7" id="KW-0378">Hydrolase</keyword>
<feature type="compositionally biased region" description="Low complexity" evidence="11">
    <location>
        <begin position="398"/>
        <end position="449"/>
    </location>
</feature>
<dbReference type="FunFam" id="3.40.630.10:FF:000084">
    <property type="entry name" value="Carboxypeptidase B2"/>
    <property type="match status" value="1"/>
</dbReference>
<feature type="region of interest" description="Disordered" evidence="11">
    <location>
        <begin position="357"/>
        <end position="454"/>
    </location>
</feature>
<dbReference type="VEuPathDB" id="FungiDB:H257_16033"/>
<dbReference type="Pfam" id="PF00246">
    <property type="entry name" value="Peptidase_M14"/>
    <property type="match status" value="1"/>
</dbReference>
<evidence type="ECO:0000256" key="5">
    <source>
        <dbReference type="ARBA" id="ARBA00022723"/>
    </source>
</evidence>
<keyword evidence="6 12" id="KW-0732">Signal</keyword>
<dbReference type="GO" id="GO:0004181">
    <property type="term" value="F:metallocarboxypeptidase activity"/>
    <property type="evidence" value="ECO:0007669"/>
    <property type="project" value="InterPro"/>
</dbReference>
<dbReference type="AlphaFoldDB" id="A0A3R7C5H0"/>
<comment type="similarity">
    <text evidence="2 10">Belongs to the peptidase M14 family.</text>
</comment>
<evidence type="ECO:0000256" key="11">
    <source>
        <dbReference type="SAM" id="MobiDB-lite"/>
    </source>
</evidence>
<dbReference type="SUPFAM" id="SSF53187">
    <property type="entry name" value="Zn-dependent exopeptidases"/>
    <property type="match status" value="1"/>
</dbReference>
<dbReference type="Gene3D" id="3.40.630.10">
    <property type="entry name" value="Zn peptidases"/>
    <property type="match status" value="1"/>
</dbReference>
<feature type="compositionally biased region" description="Acidic residues" evidence="11">
    <location>
        <begin position="212"/>
        <end position="223"/>
    </location>
</feature>
<feature type="domain" description="Peptidase M14" evidence="13">
    <location>
        <begin position="73"/>
        <end position="353"/>
    </location>
</feature>
<dbReference type="PRINTS" id="PR00765">
    <property type="entry name" value="CRBOXYPTASEA"/>
</dbReference>
<proteinExistence type="inferred from homology"/>
<evidence type="ECO:0000256" key="4">
    <source>
        <dbReference type="ARBA" id="ARBA00022670"/>
    </source>
</evidence>
<evidence type="ECO:0000313" key="14">
    <source>
        <dbReference type="EMBL" id="RHZ15509.1"/>
    </source>
</evidence>
<evidence type="ECO:0000256" key="1">
    <source>
        <dbReference type="ARBA" id="ARBA00001947"/>
    </source>
</evidence>
<dbReference type="SMART" id="SM00631">
    <property type="entry name" value="Zn_pept"/>
    <property type="match status" value="1"/>
</dbReference>
<evidence type="ECO:0000313" key="15">
    <source>
        <dbReference type="Proteomes" id="UP000286510"/>
    </source>
</evidence>
<comment type="cofactor">
    <cofactor evidence="1">
        <name>Zn(2+)</name>
        <dbReference type="ChEBI" id="CHEBI:29105"/>
    </cofactor>
</comment>
<reference evidence="14 15" key="1">
    <citation type="submission" date="2018-08" db="EMBL/GenBank/DDBJ databases">
        <title>Aphanomyces genome sequencing and annotation.</title>
        <authorList>
            <person name="Minardi D."/>
            <person name="Oidtmann B."/>
            <person name="Van Der Giezen M."/>
            <person name="Studholme D.J."/>
        </authorList>
    </citation>
    <scope>NUCLEOTIDE SEQUENCE [LARGE SCALE GENOMIC DNA]</scope>
    <source>
        <strain evidence="14 15">FDL457</strain>
    </source>
</reference>
<comment type="caution">
    <text evidence="14">The sequence shown here is derived from an EMBL/GenBank/DDBJ whole genome shotgun (WGS) entry which is preliminary data.</text>
</comment>
<dbReference type="PANTHER" id="PTHR11705:SF143">
    <property type="entry name" value="SLL0236 PROTEIN"/>
    <property type="match status" value="1"/>
</dbReference>
<evidence type="ECO:0000256" key="10">
    <source>
        <dbReference type="PROSITE-ProRule" id="PRU01379"/>
    </source>
</evidence>
<feature type="chain" id="PRO_5018551037" description="Peptidase M14 domain-containing protein" evidence="12">
    <location>
        <begin position="18"/>
        <end position="500"/>
    </location>
</feature>
<feature type="signal peptide" evidence="12">
    <location>
        <begin position="1"/>
        <end position="17"/>
    </location>
</feature>
<dbReference type="Proteomes" id="UP000286510">
    <property type="component" value="Unassembled WGS sequence"/>
</dbReference>
<evidence type="ECO:0000259" key="13">
    <source>
        <dbReference type="PROSITE" id="PS52035"/>
    </source>
</evidence>
<evidence type="ECO:0000256" key="2">
    <source>
        <dbReference type="ARBA" id="ARBA00005988"/>
    </source>
</evidence>
<feature type="compositionally biased region" description="Low complexity" evidence="11">
    <location>
        <begin position="368"/>
        <end position="391"/>
    </location>
</feature>
<dbReference type="GO" id="GO:0005615">
    <property type="term" value="C:extracellular space"/>
    <property type="evidence" value="ECO:0007669"/>
    <property type="project" value="TreeGrafter"/>
</dbReference>
<accession>A0A3R7C5H0</accession>
<dbReference type="PROSITE" id="PS52035">
    <property type="entry name" value="PEPTIDASE_M14"/>
    <property type="match status" value="1"/>
</dbReference>
<keyword evidence="3" id="KW-0121">Carboxypeptidase</keyword>
<keyword evidence="5" id="KW-0479">Metal-binding</keyword>
<evidence type="ECO:0000256" key="12">
    <source>
        <dbReference type="SAM" id="SignalP"/>
    </source>
</evidence>
<keyword evidence="9" id="KW-0482">Metalloprotease</keyword>
<evidence type="ECO:0000256" key="6">
    <source>
        <dbReference type="ARBA" id="ARBA00022729"/>
    </source>
</evidence>
<feature type="region of interest" description="Disordered" evidence="11">
    <location>
        <begin position="195"/>
        <end position="227"/>
    </location>
</feature>
<protein>
    <recommendedName>
        <fullName evidence="13">Peptidase M14 domain-containing protein</fullName>
    </recommendedName>
</protein>
<evidence type="ECO:0000256" key="3">
    <source>
        <dbReference type="ARBA" id="ARBA00022645"/>
    </source>
</evidence>
<dbReference type="GO" id="GO:0006508">
    <property type="term" value="P:proteolysis"/>
    <property type="evidence" value="ECO:0007669"/>
    <property type="project" value="UniProtKB-KW"/>
</dbReference>
<dbReference type="EMBL" id="QUTF01013904">
    <property type="protein sequence ID" value="RHZ15509.1"/>
    <property type="molecule type" value="Genomic_DNA"/>
</dbReference>
<evidence type="ECO:0000256" key="9">
    <source>
        <dbReference type="ARBA" id="ARBA00023049"/>
    </source>
</evidence>
<keyword evidence="4" id="KW-0645">Protease</keyword>
<evidence type="ECO:0000256" key="7">
    <source>
        <dbReference type="ARBA" id="ARBA00022801"/>
    </source>
</evidence>
<evidence type="ECO:0000256" key="8">
    <source>
        <dbReference type="ARBA" id="ARBA00022833"/>
    </source>
</evidence>
<keyword evidence="8" id="KW-0862">Zinc</keyword>
<feature type="active site" description="Proton donor/acceptor" evidence="10">
    <location>
        <position position="322"/>
    </location>
</feature>
<gene>
    <name evidence="14" type="ORF">DYB26_003186</name>
</gene>
<sequence>MKFTLLSVIALFAAATAKTNNTITGIDGRSRSLEQEAAFQTDAETNRACHEKNANYISSLKAGQYKSSAFHNCFHTIDQIYEFADELMAQNPTLLSKFVISKTYNGATIYGYKLTKGHSQSLYFQAQVHAREWIAGASILFSFASILDDIANEKPTAADAYDLYFVPIVNIDGFESTWNGNRTRFQRKNANQVDLNRNWPTPFENPEHPPQDDETYPGEEPFSEPETSGINAWLKSKREEIQGYLDIHAYGGLLLYPCGDTKQPIGDGFDEKFQVLGRGMQNVMGSYKQAYKLQAAYALYLAYGTFADYAFREFKKPALTIEVEGYNFITDASTIKRRGIEVYNGINAFAKEVTVFNGEGGTKPPSPTSTSKPSLTTAPSATTSSPGTETVTPPPSVTEPVTPSPTVTEQPVTPTPSRSKPVTSTPSGSKPVTPSPTVTEPVTPTPSGSKPVTSTPSGSCNGCSGCYSALLSHCFPRGYSRAQCDSFNGAGYQTTWCGNF</sequence>
<organism evidence="14 15">
    <name type="scientific">Aphanomyces astaci</name>
    <name type="common">Crayfish plague agent</name>
    <dbReference type="NCBI Taxonomy" id="112090"/>
    <lineage>
        <taxon>Eukaryota</taxon>
        <taxon>Sar</taxon>
        <taxon>Stramenopiles</taxon>
        <taxon>Oomycota</taxon>
        <taxon>Saprolegniomycetes</taxon>
        <taxon>Saprolegniales</taxon>
        <taxon>Verrucalvaceae</taxon>
        <taxon>Aphanomyces</taxon>
    </lineage>
</organism>
<dbReference type="PANTHER" id="PTHR11705">
    <property type="entry name" value="PROTEASE FAMILY M14 CARBOXYPEPTIDASE A,B"/>
    <property type="match status" value="1"/>
</dbReference>